<feature type="domain" description="YrdC-like" evidence="12">
    <location>
        <begin position="15"/>
        <end position="210"/>
    </location>
</feature>
<dbReference type="KEGG" id="psl:Psta_2583"/>
<dbReference type="GO" id="GO:0003725">
    <property type="term" value="F:double-stranded RNA binding"/>
    <property type="evidence" value="ECO:0007669"/>
    <property type="project" value="InterPro"/>
</dbReference>
<dbReference type="GO" id="GO:0006450">
    <property type="term" value="P:regulation of translational fidelity"/>
    <property type="evidence" value="ECO:0007669"/>
    <property type="project" value="TreeGrafter"/>
</dbReference>
<keyword evidence="9" id="KW-0067">ATP-binding</keyword>
<dbReference type="AlphaFoldDB" id="D2R5S0"/>
<evidence type="ECO:0000313" key="13">
    <source>
        <dbReference type="EMBL" id="ADB17252.1"/>
    </source>
</evidence>
<sequence>MPPQVIDVQNSDDPRDVVHRAVQALVEGRVVAFPTETVYVAAASALNPAAVGRLLELRGGSADIPLSIALRSTDDALDYVPTIPSLGMRLARRCWPGPMTLELADAHPDSVVQRLPPSVKKVISPLGNVRLRVPAHALLSEVLKLLAGPLVITAARPAGASDPITVEDVVQKAANHVDLVLNHGRCRFGQRASVVRVLNSSLEILRPGVISEANLRRLSSWMAVMVCTGNTCRSPMAEALLKKRLADHLQVPIDALEDHGYMVMSAGVAAAPGGRSANEAVMVMRERGLDVSQHESQPLTDRLVRFADVIITMTRGHREAIVQNWPEAASRVHVLSRGRSDVADPIGGPLDLYRRCADQIDELLEPWLMDFDLPEPPAGENPPADPSNN</sequence>
<evidence type="ECO:0000256" key="1">
    <source>
        <dbReference type="ARBA" id="ARBA00004496"/>
    </source>
</evidence>
<dbReference type="GO" id="GO:0061710">
    <property type="term" value="F:L-threonylcarbamoyladenylate synthase"/>
    <property type="evidence" value="ECO:0007669"/>
    <property type="project" value="UniProtKB-EC"/>
</dbReference>
<dbReference type="GO" id="GO:0005737">
    <property type="term" value="C:cytoplasm"/>
    <property type="evidence" value="ECO:0007669"/>
    <property type="project" value="UniProtKB-SubCell"/>
</dbReference>
<dbReference type="GO" id="GO:0000049">
    <property type="term" value="F:tRNA binding"/>
    <property type="evidence" value="ECO:0007669"/>
    <property type="project" value="TreeGrafter"/>
</dbReference>
<gene>
    <name evidence="13" type="ordered locus">Psta_2583</name>
</gene>
<dbReference type="CDD" id="cd16344">
    <property type="entry name" value="LMWPAP"/>
    <property type="match status" value="1"/>
</dbReference>
<keyword evidence="14" id="KW-1185">Reference proteome</keyword>
<keyword evidence="6" id="KW-0819">tRNA processing</keyword>
<keyword evidence="8" id="KW-0547">Nucleotide-binding</keyword>
<dbReference type="Pfam" id="PF01451">
    <property type="entry name" value="LMWPc"/>
    <property type="match status" value="1"/>
</dbReference>
<dbReference type="EMBL" id="CP001848">
    <property type="protein sequence ID" value="ADB17252.1"/>
    <property type="molecule type" value="Genomic_DNA"/>
</dbReference>
<evidence type="ECO:0000256" key="10">
    <source>
        <dbReference type="ARBA" id="ARBA00029774"/>
    </source>
</evidence>
<dbReference type="eggNOG" id="COG0394">
    <property type="taxonomic scope" value="Bacteria"/>
</dbReference>
<evidence type="ECO:0000256" key="8">
    <source>
        <dbReference type="ARBA" id="ARBA00022741"/>
    </source>
</evidence>
<dbReference type="HOGENOM" id="CLU_735479_0_0_0"/>
<evidence type="ECO:0000256" key="9">
    <source>
        <dbReference type="ARBA" id="ARBA00022840"/>
    </source>
</evidence>
<comment type="catalytic activity">
    <reaction evidence="11">
        <text>L-threonine + hydrogencarbonate + ATP = L-threonylcarbamoyladenylate + diphosphate + H2O</text>
        <dbReference type="Rhea" id="RHEA:36407"/>
        <dbReference type="ChEBI" id="CHEBI:15377"/>
        <dbReference type="ChEBI" id="CHEBI:17544"/>
        <dbReference type="ChEBI" id="CHEBI:30616"/>
        <dbReference type="ChEBI" id="CHEBI:33019"/>
        <dbReference type="ChEBI" id="CHEBI:57926"/>
        <dbReference type="ChEBI" id="CHEBI:73682"/>
        <dbReference type="EC" id="2.7.7.87"/>
    </reaction>
</comment>
<dbReference type="InterPro" id="IPR017945">
    <property type="entry name" value="DHBP_synth_RibB-like_a/b_dom"/>
</dbReference>
<dbReference type="InterPro" id="IPR036196">
    <property type="entry name" value="Ptyr_pPase_sf"/>
</dbReference>
<dbReference type="PANTHER" id="PTHR17490:SF16">
    <property type="entry name" value="THREONYLCARBAMOYL-AMP SYNTHASE"/>
    <property type="match status" value="1"/>
</dbReference>
<evidence type="ECO:0000256" key="3">
    <source>
        <dbReference type="ARBA" id="ARBA00012584"/>
    </source>
</evidence>
<keyword evidence="5" id="KW-0808">Transferase</keyword>
<reference evidence="13 14" key="1">
    <citation type="journal article" date="2009" name="Stand. Genomic Sci.">
        <title>Complete genome sequence of Pirellula staleyi type strain (ATCC 27377).</title>
        <authorList>
            <person name="Clum A."/>
            <person name="Tindall B.J."/>
            <person name="Sikorski J."/>
            <person name="Ivanova N."/>
            <person name="Mavrommatis K."/>
            <person name="Lucas S."/>
            <person name="Glavina del Rio T."/>
            <person name="Nolan M."/>
            <person name="Chen F."/>
            <person name="Tice H."/>
            <person name="Pitluck S."/>
            <person name="Cheng J.F."/>
            <person name="Chertkov O."/>
            <person name="Brettin T."/>
            <person name="Han C."/>
            <person name="Detter J.C."/>
            <person name="Kuske C."/>
            <person name="Bruce D."/>
            <person name="Goodwin L."/>
            <person name="Ovchinikova G."/>
            <person name="Pati A."/>
            <person name="Mikhailova N."/>
            <person name="Chen A."/>
            <person name="Palaniappan K."/>
            <person name="Land M."/>
            <person name="Hauser L."/>
            <person name="Chang Y.J."/>
            <person name="Jeffries C.D."/>
            <person name="Chain P."/>
            <person name="Rohde M."/>
            <person name="Goker M."/>
            <person name="Bristow J."/>
            <person name="Eisen J.A."/>
            <person name="Markowitz V."/>
            <person name="Hugenholtz P."/>
            <person name="Kyrpides N.C."/>
            <person name="Klenk H.P."/>
            <person name="Lapidus A."/>
        </authorList>
    </citation>
    <scope>NUCLEOTIDE SEQUENCE [LARGE SCALE GENOMIC DNA]</scope>
    <source>
        <strain evidence="14">ATCC 27377 / DSM 6068 / ICPB 4128</strain>
    </source>
</reference>
<evidence type="ECO:0000313" key="14">
    <source>
        <dbReference type="Proteomes" id="UP000001887"/>
    </source>
</evidence>
<dbReference type="GO" id="GO:0005524">
    <property type="term" value="F:ATP binding"/>
    <property type="evidence" value="ECO:0007669"/>
    <property type="project" value="UniProtKB-KW"/>
</dbReference>
<dbReference type="InterPro" id="IPR023485">
    <property type="entry name" value="Ptyr_pPase"/>
</dbReference>
<dbReference type="eggNOG" id="COG0009">
    <property type="taxonomic scope" value="Bacteria"/>
</dbReference>
<dbReference type="STRING" id="530564.Psta_2583"/>
<dbReference type="Pfam" id="PF01300">
    <property type="entry name" value="Sua5_yciO_yrdC"/>
    <property type="match status" value="1"/>
</dbReference>
<dbReference type="Proteomes" id="UP000001887">
    <property type="component" value="Chromosome"/>
</dbReference>
<evidence type="ECO:0000256" key="5">
    <source>
        <dbReference type="ARBA" id="ARBA00022679"/>
    </source>
</evidence>
<dbReference type="OrthoDB" id="9784339at2"/>
<name>D2R5S0_PIRSD</name>
<keyword evidence="4" id="KW-0963">Cytoplasm</keyword>
<dbReference type="SUPFAM" id="SSF55821">
    <property type="entry name" value="YrdC/RibB"/>
    <property type="match status" value="1"/>
</dbReference>
<dbReference type="EC" id="2.7.7.87" evidence="3"/>
<dbReference type="Gene3D" id="3.90.870.10">
    <property type="entry name" value="DHBP synthase"/>
    <property type="match status" value="1"/>
</dbReference>
<evidence type="ECO:0000256" key="7">
    <source>
        <dbReference type="ARBA" id="ARBA00022695"/>
    </source>
</evidence>
<dbReference type="SMART" id="SM00226">
    <property type="entry name" value="LMWPc"/>
    <property type="match status" value="1"/>
</dbReference>
<comment type="similarity">
    <text evidence="2">Belongs to the SUA5 family.</text>
</comment>
<dbReference type="InterPro" id="IPR006070">
    <property type="entry name" value="Sua5-like_dom"/>
</dbReference>
<dbReference type="Gene3D" id="3.40.50.2300">
    <property type="match status" value="1"/>
</dbReference>
<dbReference type="PROSITE" id="PS51163">
    <property type="entry name" value="YRDC"/>
    <property type="match status" value="1"/>
</dbReference>
<evidence type="ECO:0000256" key="6">
    <source>
        <dbReference type="ARBA" id="ARBA00022694"/>
    </source>
</evidence>
<dbReference type="InterPro" id="IPR050156">
    <property type="entry name" value="TC-AMP_synthase_SUA5"/>
</dbReference>
<comment type="subcellular location">
    <subcellularLocation>
        <location evidence="1">Cytoplasm</location>
    </subcellularLocation>
</comment>
<protein>
    <recommendedName>
        <fullName evidence="10">L-threonylcarbamoyladenylate synthase</fullName>
        <ecNumber evidence="3">2.7.7.87</ecNumber>
    </recommendedName>
    <alternativeName>
        <fullName evidence="10">L-threonylcarbamoyladenylate synthase</fullName>
    </alternativeName>
</protein>
<dbReference type="GO" id="GO:0008033">
    <property type="term" value="P:tRNA processing"/>
    <property type="evidence" value="ECO:0007669"/>
    <property type="project" value="UniProtKB-KW"/>
</dbReference>
<organism evidence="13 14">
    <name type="scientific">Pirellula staleyi (strain ATCC 27377 / DSM 6068 / ICPB 4128)</name>
    <name type="common">Pirella staleyi</name>
    <dbReference type="NCBI Taxonomy" id="530564"/>
    <lineage>
        <taxon>Bacteria</taxon>
        <taxon>Pseudomonadati</taxon>
        <taxon>Planctomycetota</taxon>
        <taxon>Planctomycetia</taxon>
        <taxon>Pirellulales</taxon>
        <taxon>Pirellulaceae</taxon>
        <taxon>Pirellula</taxon>
    </lineage>
</organism>
<dbReference type="PANTHER" id="PTHR17490">
    <property type="entry name" value="SUA5"/>
    <property type="match status" value="1"/>
</dbReference>
<evidence type="ECO:0000256" key="4">
    <source>
        <dbReference type="ARBA" id="ARBA00022490"/>
    </source>
</evidence>
<dbReference type="SUPFAM" id="SSF52788">
    <property type="entry name" value="Phosphotyrosine protein phosphatases I"/>
    <property type="match status" value="1"/>
</dbReference>
<accession>D2R5S0</accession>
<evidence type="ECO:0000256" key="2">
    <source>
        <dbReference type="ARBA" id="ARBA00007663"/>
    </source>
</evidence>
<keyword evidence="7" id="KW-0548">Nucleotidyltransferase</keyword>
<evidence type="ECO:0000259" key="12">
    <source>
        <dbReference type="PROSITE" id="PS51163"/>
    </source>
</evidence>
<proteinExistence type="inferred from homology"/>
<evidence type="ECO:0000256" key="11">
    <source>
        <dbReference type="ARBA" id="ARBA00048366"/>
    </source>
</evidence>